<dbReference type="RefSeq" id="WP_344437680.1">
    <property type="nucleotide sequence ID" value="NZ_BAAASL010000020.1"/>
</dbReference>
<dbReference type="SUPFAM" id="SSF69318">
    <property type="entry name" value="Integrin alpha N-terminal domain"/>
    <property type="match status" value="1"/>
</dbReference>
<dbReference type="InterPro" id="IPR006311">
    <property type="entry name" value="TAT_signal"/>
</dbReference>
<evidence type="ECO:0000313" key="5">
    <source>
        <dbReference type="Proteomes" id="UP001500886"/>
    </source>
</evidence>
<evidence type="ECO:0000259" key="3">
    <source>
        <dbReference type="PROSITE" id="PS50240"/>
    </source>
</evidence>
<dbReference type="InterPro" id="IPR001254">
    <property type="entry name" value="Trypsin_dom"/>
</dbReference>
<dbReference type="Pfam" id="PF00089">
    <property type="entry name" value="Trypsin"/>
    <property type="match status" value="1"/>
</dbReference>
<dbReference type="SUPFAM" id="SSF50494">
    <property type="entry name" value="Trypsin-like serine proteases"/>
    <property type="match status" value="1"/>
</dbReference>
<evidence type="ECO:0000256" key="1">
    <source>
        <dbReference type="ARBA" id="ARBA00022729"/>
    </source>
</evidence>
<dbReference type="SMART" id="SM00020">
    <property type="entry name" value="Tryp_SPc"/>
    <property type="match status" value="1"/>
</dbReference>
<dbReference type="Gene3D" id="2.130.10.130">
    <property type="entry name" value="Integrin alpha, N-terminal"/>
    <property type="match status" value="1"/>
</dbReference>
<dbReference type="InterPro" id="IPR028994">
    <property type="entry name" value="Integrin_alpha_N"/>
</dbReference>
<dbReference type="PROSITE" id="PS50240">
    <property type="entry name" value="TRYPSIN_DOM"/>
    <property type="match status" value="1"/>
</dbReference>
<reference evidence="4 5" key="1">
    <citation type="journal article" date="2019" name="Int. J. Syst. Evol. Microbiol.">
        <title>The Global Catalogue of Microorganisms (GCM) 10K type strain sequencing project: providing services to taxonomists for standard genome sequencing and annotation.</title>
        <authorList>
            <consortium name="The Broad Institute Genomics Platform"/>
            <consortium name="The Broad Institute Genome Sequencing Center for Infectious Disease"/>
            <person name="Wu L."/>
            <person name="Ma J."/>
        </authorList>
    </citation>
    <scope>NUCLEOTIDE SEQUENCE [LARGE SCALE GENOMIC DNA]</scope>
    <source>
        <strain evidence="4 5">JCM 4542</strain>
    </source>
</reference>
<protein>
    <submittedName>
        <fullName evidence="4">Fusidic acid esterase FusH</fullName>
    </submittedName>
</protein>
<dbReference type="InterPro" id="IPR013517">
    <property type="entry name" value="FG-GAP"/>
</dbReference>
<evidence type="ECO:0000256" key="2">
    <source>
        <dbReference type="SAM" id="SignalP"/>
    </source>
</evidence>
<dbReference type="Pfam" id="PF13517">
    <property type="entry name" value="FG-GAP_3"/>
    <property type="match status" value="2"/>
</dbReference>
<dbReference type="InterPro" id="IPR009003">
    <property type="entry name" value="Peptidase_S1_PA"/>
</dbReference>
<dbReference type="Proteomes" id="UP001500886">
    <property type="component" value="Unassembled WGS sequence"/>
</dbReference>
<dbReference type="EMBL" id="BAAASL010000020">
    <property type="protein sequence ID" value="GAA2722454.1"/>
    <property type="molecule type" value="Genomic_DNA"/>
</dbReference>
<evidence type="ECO:0000313" key="4">
    <source>
        <dbReference type="EMBL" id="GAA2722454.1"/>
    </source>
</evidence>
<feature type="signal peptide" evidence="2">
    <location>
        <begin position="1"/>
        <end position="31"/>
    </location>
</feature>
<organism evidence="4 5">
    <name type="scientific">Streptomyces luteosporeus</name>
    <dbReference type="NCBI Taxonomy" id="173856"/>
    <lineage>
        <taxon>Bacteria</taxon>
        <taxon>Bacillati</taxon>
        <taxon>Actinomycetota</taxon>
        <taxon>Actinomycetes</taxon>
        <taxon>Kitasatosporales</taxon>
        <taxon>Streptomycetaceae</taxon>
        <taxon>Streptomyces</taxon>
    </lineage>
</organism>
<dbReference type="InterPro" id="IPR043504">
    <property type="entry name" value="Peptidase_S1_PA_chymotrypsin"/>
</dbReference>
<dbReference type="PANTHER" id="PTHR44103">
    <property type="entry name" value="PROPROTEIN CONVERTASE P"/>
    <property type="match status" value="1"/>
</dbReference>
<keyword evidence="5" id="KW-1185">Reference proteome</keyword>
<dbReference type="Gene3D" id="2.40.10.10">
    <property type="entry name" value="Trypsin-like serine proteases"/>
    <property type="match status" value="1"/>
</dbReference>
<proteinExistence type="predicted"/>
<feature type="domain" description="Peptidase S1" evidence="3">
    <location>
        <begin position="31"/>
        <end position="257"/>
    </location>
</feature>
<dbReference type="InterPro" id="IPR001314">
    <property type="entry name" value="Peptidase_S1A"/>
</dbReference>
<dbReference type="PANTHER" id="PTHR44103:SF1">
    <property type="entry name" value="PROPROTEIN CONVERTASE P"/>
    <property type="match status" value="1"/>
</dbReference>
<gene>
    <name evidence="4" type="primary">fusH_3</name>
    <name evidence="4" type="ORF">GCM10010315_47670</name>
</gene>
<dbReference type="PRINTS" id="PR00722">
    <property type="entry name" value="CHYMOTRYPSIN"/>
</dbReference>
<sequence>MTSRRPRTAWATGLLATAAAAGLLTAPSAHAVAGDPVKDSFAFSAKLDIAATPTTASRSCSAALVANQWLITAASCFADSPNAGFAIPAGKPAAPTTATIGRADLTRETGAVVDVVELVPRADRDLVLAKLAKPVTGIAPVAVTTNAPLAGEELRVTGYGRTKDEWVPDRLHTATFSVGTLNGTTVGLAGKSAGAAVCQGDTGGPAFREVGGRAELVAVNSRSWRGGCFGTDEKETRTGALDTRVDDLAGWVREVTTPPEPKPRPSAPLGDYQVDFDGDGKADYVVVDDNGAVRVWLNQGGDTGKGWKGLGQVASGVGVPGTKVRFADIDGDGKADYLAVDDNGAVRAWLNRGGDTGNGWSTYGQLASGAGAGSKVRFADLNGDRKADYLIVEDNGAVKAWLNNGGDPAGSNGWKSLGQIAGGTGAGSKVRFADIDGDGKADYLVVEDDGAVKAWLFNGGDTAGSNGWKTAGQIAGGVGSAGSKVRFSDINGDRKADYLAVDDNGAIQAWLNNGGDTGNGWIKVGLFAGGVGSPGSNIHI</sequence>
<accession>A0ABN3U194</accession>
<feature type="chain" id="PRO_5045312118" evidence="2">
    <location>
        <begin position="32"/>
        <end position="540"/>
    </location>
</feature>
<comment type="caution">
    <text evidence="4">The sequence shown here is derived from an EMBL/GenBank/DDBJ whole genome shotgun (WGS) entry which is preliminary data.</text>
</comment>
<keyword evidence="1 2" id="KW-0732">Signal</keyword>
<dbReference type="PROSITE" id="PS51318">
    <property type="entry name" value="TAT"/>
    <property type="match status" value="1"/>
</dbReference>
<name>A0ABN3U194_9ACTN</name>